<dbReference type="RefSeq" id="XP_001020312.1">
    <property type="nucleotide sequence ID" value="XM_001020312.2"/>
</dbReference>
<organism evidence="2 3">
    <name type="scientific">Tetrahymena thermophila (strain SB210)</name>
    <dbReference type="NCBI Taxonomy" id="312017"/>
    <lineage>
        <taxon>Eukaryota</taxon>
        <taxon>Sar</taxon>
        <taxon>Alveolata</taxon>
        <taxon>Ciliophora</taxon>
        <taxon>Intramacronucleata</taxon>
        <taxon>Oligohymenophorea</taxon>
        <taxon>Hymenostomatida</taxon>
        <taxon>Tetrahymenina</taxon>
        <taxon>Tetrahymenidae</taxon>
        <taxon>Tetrahymena</taxon>
    </lineage>
</organism>
<name>Q23U77_TETTS</name>
<proteinExistence type="predicted"/>
<evidence type="ECO:0000313" key="3">
    <source>
        <dbReference type="Proteomes" id="UP000009168"/>
    </source>
</evidence>
<reference evidence="2" key="1">
    <citation type="submission" date="2008-09" db="EMBL/GenBank/DDBJ databases">
        <authorList>
            <person name="Eisen J.A."/>
            <person name="Wu M."/>
            <person name="Wu D."/>
            <person name="Nierman W.C."/>
            <person name="Orias E."/>
            <person name="Delcher A.L."/>
            <person name="Salzberg S.L."/>
        </authorList>
    </citation>
    <scope>NUCLEOTIDE SEQUENCE</scope>
    <source>
        <strain evidence="2">SB210</strain>
    </source>
</reference>
<gene>
    <name evidence="2" type="ORF">TTHERM_00891200</name>
</gene>
<dbReference type="HOGENOM" id="CLU_1263812_0_0_1"/>
<dbReference type="InParanoid" id="Q23U77"/>
<feature type="compositionally biased region" description="Basic and acidic residues" evidence="1">
    <location>
        <begin position="81"/>
        <end position="120"/>
    </location>
</feature>
<reference evidence="2" key="2">
    <citation type="submission" date="2014-02" db="EMBL/GenBank/DDBJ databases">
        <title>Annotation update of Tetrahymena thermophila SB210.</title>
        <authorList>
            <person name="Bidwell S."/>
            <person name="Michalis H.M."/>
            <person name="Zafar N."/>
            <person name="Joardar V."/>
            <person name="Miao W."/>
            <person name="Russ C."/>
            <person name="Eisen J."/>
            <person name="Wu M."/>
            <person name="Wu D."/>
            <person name="Nierman W."/>
            <person name="Orias E."/>
            <person name="Delcher A."/>
            <person name="Salzberg S."/>
            <person name="Coyne R."/>
        </authorList>
    </citation>
    <scope>NUCLEOTIDE SEQUENCE</scope>
    <source>
        <strain evidence="2">SB210</strain>
    </source>
</reference>
<dbReference type="EMBL" id="GG662629">
    <property type="protein sequence ID" value="EAS00067.1"/>
    <property type="molecule type" value="Genomic_DNA"/>
</dbReference>
<keyword evidence="3" id="KW-1185">Reference proteome</keyword>
<sequence length="219" mass="26534">MNWKLPEDIEIDEIIYLQEKVYPKLKESFLYLVQYLMESGEHLDQYRAQRREEYESLLQEREDLIKKGQQEQGSDYDQSSDDEKKKVDQKIKNFENLHKNEMEHIKTDRSQQDSNRRTSRQEQLNEYIKSQQKQYYEDQVIEQQNNINGRNNQAEGEESSKSQNKFKRIDRFSEASSDNGTDPDEYIRRDSYQRNQSFHVFNPLVFLAQELKKRNQQTK</sequence>
<feature type="region of interest" description="Disordered" evidence="1">
    <location>
        <begin position="59"/>
        <end position="123"/>
    </location>
</feature>
<accession>Q23U77</accession>
<feature type="compositionally biased region" description="Basic and acidic residues" evidence="1">
    <location>
        <begin position="59"/>
        <end position="69"/>
    </location>
</feature>
<dbReference type="KEGG" id="tet:TTHERM_00891200"/>
<evidence type="ECO:0000256" key="1">
    <source>
        <dbReference type="SAM" id="MobiDB-lite"/>
    </source>
</evidence>
<dbReference type="Proteomes" id="UP000009168">
    <property type="component" value="Unassembled WGS sequence"/>
</dbReference>
<evidence type="ECO:0000313" key="2">
    <source>
        <dbReference type="EMBL" id="EAS00067.1"/>
    </source>
</evidence>
<protein>
    <submittedName>
        <fullName evidence="2">Uncharacterized protein</fullName>
    </submittedName>
</protein>
<dbReference type="GeneID" id="7831055"/>
<dbReference type="AlphaFoldDB" id="Q23U77"/>
<feature type="region of interest" description="Disordered" evidence="1">
    <location>
        <begin position="149"/>
        <end position="186"/>
    </location>
</feature>